<sequence>MKTTASHCIPGESGSRLFPLRLAGITVAVLSALATSAIAQEKKPNILVIFGDDIGQSNISAYSRGLMGFTTPNIDRIGNEGGVFVNYYGQQSCTAGRAAFILGQCPFRTGLTKVGMPGATVGIQKEDPTIAELLKPLGYMTGQFGKNHLGDRDEFLPTAHGFDEFFGNLYHLNAEEEPENPDYPKDPEFKKKFGPRGVLKCTADGKIEDTGPLTKKRMETVDEEFLAATKDFIDRSHKADKPFFCWFNSTRMHVFTHLKPASVGKTNAGLQGDGMVEHDGMVGELLKQLDDLKIADNTIVIYTSDNGAMKSMWPDGGASPFRSEKDTNWEGAFRVPALIRWPGKVKAGTNLIGLFSAEDWLPTLVAAAGGDPHLRESATKGVSAGGKSFKVHIDGYNQVDYLTGKSDASARKEFAYFSDDGDLMAFRDERFKYIYQVQRAIGVQVWIDPLTSLRTPQIVDLNSDPYEYSIDGSAYYDGFMMSHAFLILPSVAKVSAYLQTYKEFPPRQRPASFSIDQVVEKLESGAKGK</sequence>
<keyword evidence="3" id="KW-1185">Reference proteome</keyword>
<dbReference type="InterPro" id="IPR017850">
    <property type="entry name" value="Alkaline_phosphatase_core_sf"/>
</dbReference>
<dbReference type="PANTHER" id="PTHR43751">
    <property type="entry name" value="SULFATASE"/>
    <property type="match status" value="1"/>
</dbReference>
<accession>A0ABU9AND5</accession>
<feature type="domain" description="Sulfatase N-terminal" evidence="1">
    <location>
        <begin position="44"/>
        <end position="369"/>
    </location>
</feature>
<evidence type="ECO:0000259" key="1">
    <source>
        <dbReference type="Pfam" id="PF00884"/>
    </source>
</evidence>
<dbReference type="RefSeq" id="WP_341402630.1">
    <property type="nucleotide sequence ID" value="NZ_JBBUKT010000001.1"/>
</dbReference>
<dbReference type="InterPro" id="IPR052701">
    <property type="entry name" value="GAG_Ulvan_Degrading_Sulfatases"/>
</dbReference>
<evidence type="ECO:0000313" key="3">
    <source>
        <dbReference type="Proteomes" id="UP001371305"/>
    </source>
</evidence>
<dbReference type="Proteomes" id="UP001371305">
    <property type="component" value="Unassembled WGS sequence"/>
</dbReference>
<dbReference type="Gene3D" id="3.40.720.10">
    <property type="entry name" value="Alkaline Phosphatase, subunit A"/>
    <property type="match status" value="1"/>
</dbReference>
<organism evidence="2 3">
    <name type="scientific">Luteolibacter soli</name>
    <dbReference type="NCBI Taxonomy" id="3135280"/>
    <lineage>
        <taxon>Bacteria</taxon>
        <taxon>Pseudomonadati</taxon>
        <taxon>Verrucomicrobiota</taxon>
        <taxon>Verrucomicrobiia</taxon>
        <taxon>Verrucomicrobiales</taxon>
        <taxon>Verrucomicrobiaceae</taxon>
        <taxon>Luteolibacter</taxon>
    </lineage>
</organism>
<dbReference type="PANTHER" id="PTHR43751:SF2">
    <property type="entry name" value="SULFATASE N-TERMINAL DOMAIN-CONTAINING PROTEIN"/>
    <property type="match status" value="1"/>
</dbReference>
<dbReference type="CDD" id="cd16142">
    <property type="entry name" value="ARS_like"/>
    <property type="match status" value="1"/>
</dbReference>
<dbReference type="EMBL" id="JBBUKT010000001">
    <property type="protein sequence ID" value="MEK7949210.1"/>
    <property type="molecule type" value="Genomic_DNA"/>
</dbReference>
<dbReference type="InterPro" id="IPR000917">
    <property type="entry name" value="Sulfatase_N"/>
</dbReference>
<evidence type="ECO:0000313" key="2">
    <source>
        <dbReference type="EMBL" id="MEK7949210.1"/>
    </source>
</evidence>
<gene>
    <name evidence="2" type="ORF">WKV53_01810</name>
</gene>
<reference evidence="2 3" key="1">
    <citation type="submission" date="2024-04" db="EMBL/GenBank/DDBJ databases">
        <title>Luteolibacter sp. isolated from soil.</title>
        <authorList>
            <person name="An J."/>
        </authorList>
    </citation>
    <scope>NUCLEOTIDE SEQUENCE [LARGE SCALE GENOMIC DNA]</scope>
    <source>
        <strain evidence="2 3">Y139</strain>
    </source>
</reference>
<protein>
    <submittedName>
        <fullName evidence="2">Arylsulfatase</fullName>
    </submittedName>
</protein>
<proteinExistence type="predicted"/>
<comment type="caution">
    <text evidence="2">The sequence shown here is derived from an EMBL/GenBank/DDBJ whole genome shotgun (WGS) entry which is preliminary data.</text>
</comment>
<name>A0ABU9AND5_9BACT</name>
<dbReference type="SUPFAM" id="SSF53649">
    <property type="entry name" value="Alkaline phosphatase-like"/>
    <property type="match status" value="1"/>
</dbReference>
<dbReference type="Gene3D" id="3.30.1120.10">
    <property type="match status" value="1"/>
</dbReference>
<dbReference type="Pfam" id="PF00884">
    <property type="entry name" value="Sulfatase"/>
    <property type="match status" value="1"/>
</dbReference>